<dbReference type="GO" id="GO:0016301">
    <property type="term" value="F:kinase activity"/>
    <property type="evidence" value="ECO:0007669"/>
    <property type="project" value="UniProtKB-KW"/>
</dbReference>
<dbReference type="OrthoDB" id="10589094at2759"/>
<evidence type="ECO:0000313" key="1">
    <source>
        <dbReference type="EMBL" id="EOB15439.1"/>
    </source>
</evidence>
<name>R0MBW5_NOSB1</name>
<dbReference type="EMBL" id="KB908912">
    <property type="protein sequence ID" value="EOB15439.1"/>
    <property type="molecule type" value="Genomic_DNA"/>
</dbReference>
<dbReference type="AlphaFoldDB" id="R0MBW5"/>
<dbReference type="HOGENOM" id="CLU_787770_0_0_1"/>
<evidence type="ECO:0000313" key="2">
    <source>
        <dbReference type="Proteomes" id="UP000016927"/>
    </source>
</evidence>
<accession>R0MBW5</accession>
<sequence length="352" mass="41187">MDKISNTKDLYHFFLDQNHKVNTNQLMSLYMLAMQKFTEEDKYTLIINLNYVYLNPDSSKNLFTTMKMKYYKFLLFWKEYISFEIKNKTKSISKILKTNIKYISLTEFTGKDKIINFLKEVEGSEDLSKFVRRERGFIKVEECDDKNEEGFSMEFVHKSINKVEHKCINLVDNKSMNSDVHKGTIGHKNTMEHKSTMDHHHNLDLRNPPIEDKNILIQNKENNSNTKLPYSPYPKKKPVSSNFPLNTPITPSSSSLAWTKPKFLCNLNLNGLERASPDRKLKFSSYQSPDKKNKNIEINEDMDTITIKNIIDNAKEHSHNKGVNNQNKDFNTIPPLPLLFLSPLPLLYLQYI</sequence>
<keyword evidence="1" id="KW-0808">Transferase</keyword>
<dbReference type="Proteomes" id="UP000016927">
    <property type="component" value="Unassembled WGS sequence"/>
</dbReference>
<keyword evidence="1" id="KW-0418">Kinase</keyword>
<protein>
    <submittedName>
        <fullName evidence="1">MPS1-like THR/TYR DUAL specificity protein kinase</fullName>
    </submittedName>
</protein>
<organism evidence="1 2">
    <name type="scientific">Nosema bombycis (strain CQ1 / CVCC 102059)</name>
    <name type="common">Microsporidian parasite</name>
    <name type="synonym">Pebrine of silkworm</name>
    <dbReference type="NCBI Taxonomy" id="578461"/>
    <lineage>
        <taxon>Eukaryota</taxon>
        <taxon>Fungi</taxon>
        <taxon>Fungi incertae sedis</taxon>
        <taxon>Microsporidia</taxon>
        <taxon>Nosematidae</taxon>
        <taxon>Nosema</taxon>
    </lineage>
</organism>
<reference evidence="1 2" key="1">
    <citation type="journal article" date="2013" name="BMC Genomics">
        <title>Comparative genomics of parasitic silkworm microsporidia reveal an association between genome expansion and host adaptation.</title>
        <authorList>
            <person name="Pan G."/>
            <person name="Xu J."/>
            <person name="Li T."/>
            <person name="Xia Q."/>
            <person name="Liu S.L."/>
            <person name="Zhang G."/>
            <person name="Li S."/>
            <person name="Li C."/>
            <person name="Liu H."/>
            <person name="Yang L."/>
            <person name="Liu T."/>
            <person name="Zhang X."/>
            <person name="Wu Z."/>
            <person name="Fan W."/>
            <person name="Dang X."/>
            <person name="Xiang H."/>
            <person name="Tao M."/>
            <person name="Li Y."/>
            <person name="Hu J."/>
            <person name="Li Z."/>
            <person name="Lin L."/>
            <person name="Luo J."/>
            <person name="Geng L."/>
            <person name="Wang L."/>
            <person name="Long M."/>
            <person name="Wan Y."/>
            <person name="He N."/>
            <person name="Zhang Z."/>
            <person name="Lu C."/>
            <person name="Keeling P.J."/>
            <person name="Wang J."/>
            <person name="Xiang Z."/>
            <person name="Zhou Z."/>
        </authorList>
    </citation>
    <scope>NUCLEOTIDE SEQUENCE [LARGE SCALE GENOMIC DNA]</scope>
    <source>
        <strain evidence="2">CQ1 / CVCC 102059</strain>
    </source>
</reference>
<dbReference type="VEuPathDB" id="MicrosporidiaDB:NBO_4g0067"/>
<gene>
    <name evidence="1" type="ORF">NBO_4g0067</name>
</gene>
<keyword evidence="2" id="KW-1185">Reference proteome</keyword>
<proteinExistence type="predicted"/>